<gene>
    <name evidence="1" type="ORF">PYCCODRAFT_649962</name>
</gene>
<evidence type="ECO:0000313" key="2">
    <source>
        <dbReference type="Proteomes" id="UP000193067"/>
    </source>
</evidence>
<name>A0A1Y2III0_TRAC3</name>
<dbReference type="Proteomes" id="UP000193067">
    <property type="component" value="Unassembled WGS sequence"/>
</dbReference>
<organism evidence="1 2">
    <name type="scientific">Trametes coccinea (strain BRFM310)</name>
    <name type="common">Pycnoporus coccineus</name>
    <dbReference type="NCBI Taxonomy" id="1353009"/>
    <lineage>
        <taxon>Eukaryota</taxon>
        <taxon>Fungi</taxon>
        <taxon>Dikarya</taxon>
        <taxon>Basidiomycota</taxon>
        <taxon>Agaricomycotina</taxon>
        <taxon>Agaricomycetes</taxon>
        <taxon>Polyporales</taxon>
        <taxon>Polyporaceae</taxon>
        <taxon>Trametes</taxon>
    </lineage>
</organism>
<dbReference type="EMBL" id="KZ084115">
    <property type="protein sequence ID" value="OSD00917.1"/>
    <property type="molecule type" value="Genomic_DNA"/>
</dbReference>
<evidence type="ECO:0000313" key="1">
    <source>
        <dbReference type="EMBL" id="OSD00917.1"/>
    </source>
</evidence>
<proteinExistence type="predicted"/>
<dbReference type="AlphaFoldDB" id="A0A1Y2III0"/>
<accession>A0A1Y2III0</accession>
<dbReference type="OrthoDB" id="3266220at2759"/>
<protein>
    <submittedName>
        <fullName evidence="1">Uncharacterized protein</fullName>
    </submittedName>
</protein>
<keyword evidence="2" id="KW-1185">Reference proteome</keyword>
<sequence>MVFSNSASGNDKDQLRSTARTRMQSRLQTVLMPVNTVSSSASPPCHRSLVSSRREPSTDTIALVLQRRHIQSSSVIIPSTPQSECSTLVDFAIEDVLIKDEDEDEEEVIQTDEYMLDSDNSAWARGNHTPAKASKNRVRVRVQYASGPVSQDELLSADNSAWVAGRPCASQPKPKTRSWFAAAGRHDQAITGCEPEMLDPEDRAWM</sequence>
<reference evidence="1 2" key="1">
    <citation type="journal article" date="2015" name="Biotechnol. Biofuels">
        <title>Enhanced degradation of softwood versus hardwood by the white-rot fungus Pycnoporus coccineus.</title>
        <authorList>
            <person name="Couturier M."/>
            <person name="Navarro D."/>
            <person name="Chevret D."/>
            <person name="Henrissat B."/>
            <person name="Piumi F."/>
            <person name="Ruiz-Duenas F.J."/>
            <person name="Martinez A.T."/>
            <person name="Grigoriev I.V."/>
            <person name="Riley R."/>
            <person name="Lipzen A."/>
            <person name="Berrin J.G."/>
            <person name="Master E.R."/>
            <person name="Rosso M.N."/>
        </authorList>
    </citation>
    <scope>NUCLEOTIDE SEQUENCE [LARGE SCALE GENOMIC DNA]</scope>
    <source>
        <strain evidence="1 2">BRFM310</strain>
    </source>
</reference>